<evidence type="ECO:0000256" key="1">
    <source>
        <dbReference type="SAM" id="MobiDB-lite"/>
    </source>
</evidence>
<evidence type="ECO:0000313" key="4">
    <source>
        <dbReference type="Proteomes" id="UP000239415"/>
    </source>
</evidence>
<proteinExistence type="predicted"/>
<gene>
    <name evidence="3" type="ORF">CLV67_1051</name>
</gene>
<feature type="region of interest" description="Disordered" evidence="1">
    <location>
        <begin position="123"/>
        <end position="142"/>
    </location>
</feature>
<sequence>MHAFERAGHSRSADIEGEYGYARGLADTLACLDAVGLGSAHVAGYSDGAIIGLPLALEHPRRVRSVTAISANLDPSGFTDSVGSVPVLTALPTPEERGRTSNACATTRVCVGVEQANSSSWSATSLECSGRPPKAPVPVHWS</sequence>
<dbReference type="Pfam" id="PF00561">
    <property type="entry name" value="Abhydrolase_1"/>
    <property type="match status" value="1"/>
</dbReference>
<dbReference type="GO" id="GO:0016787">
    <property type="term" value="F:hydrolase activity"/>
    <property type="evidence" value="ECO:0007669"/>
    <property type="project" value="UniProtKB-KW"/>
</dbReference>
<feature type="domain" description="AB hydrolase-1" evidence="2">
    <location>
        <begin position="8"/>
        <end position="79"/>
    </location>
</feature>
<dbReference type="InterPro" id="IPR029058">
    <property type="entry name" value="AB_hydrolase_fold"/>
</dbReference>
<evidence type="ECO:0000259" key="2">
    <source>
        <dbReference type="Pfam" id="PF00561"/>
    </source>
</evidence>
<keyword evidence="4" id="KW-1185">Reference proteome</keyword>
<protein>
    <submittedName>
        <fullName evidence="3">Alpha/beta hydrolase family protein</fullName>
    </submittedName>
</protein>
<dbReference type="InterPro" id="IPR000073">
    <property type="entry name" value="AB_hydrolase_1"/>
</dbReference>
<reference evidence="3 4" key="1">
    <citation type="submission" date="2018-03" db="EMBL/GenBank/DDBJ databases">
        <title>Genomic Encyclopedia of Archaeal and Bacterial Type Strains, Phase II (KMG-II): from individual species to whole genera.</title>
        <authorList>
            <person name="Goeker M."/>
        </authorList>
    </citation>
    <scope>NUCLEOTIDE SEQUENCE [LARGE SCALE GENOMIC DNA]</scope>
    <source>
        <strain evidence="3 4">DSM 43146</strain>
    </source>
</reference>
<dbReference type="Gene3D" id="3.40.50.1820">
    <property type="entry name" value="alpha/beta hydrolase"/>
    <property type="match status" value="1"/>
</dbReference>
<accession>A0A2T0KEL7</accession>
<organism evidence="3 4">
    <name type="scientific">Actinoplanes italicus</name>
    <dbReference type="NCBI Taxonomy" id="113567"/>
    <lineage>
        <taxon>Bacteria</taxon>
        <taxon>Bacillati</taxon>
        <taxon>Actinomycetota</taxon>
        <taxon>Actinomycetes</taxon>
        <taxon>Micromonosporales</taxon>
        <taxon>Micromonosporaceae</taxon>
        <taxon>Actinoplanes</taxon>
    </lineage>
</organism>
<dbReference type="AlphaFoldDB" id="A0A2T0KEL7"/>
<dbReference type="EMBL" id="PVMZ01000005">
    <property type="protein sequence ID" value="PRX21824.1"/>
    <property type="molecule type" value="Genomic_DNA"/>
</dbReference>
<comment type="caution">
    <text evidence="3">The sequence shown here is derived from an EMBL/GenBank/DDBJ whole genome shotgun (WGS) entry which is preliminary data.</text>
</comment>
<name>A0A2T0KEL7_9ACTN</name>
<evidence type="ECO:0000313" key="3">
    <source>
        <dbReference type="EMBL" id="PRX21824.1"/>
    </source>
</evidence>
<keyword evidence="3" id="KW-0378">Hydrolase</keyword>
<dbReference type="Proteomes" id="UP000239415">
    <property type="component" value="Unassembled WGS sequence"/>
</dbReference>
<dbReference type="SUPFAM" id="SSF53474">
    <property type="entry name" value="alpha/beta-Hydrolases"/>
    <property type="match status" value="1"/>
</dbReference>